<keyword evidence="5" id="KW-0812">Transmembrane</keyword>
<dbReference type="GO" id="GO:0042597">
    <property type="term" value="C:periplasmic space"/>
    <property type="evidence" value="ECO:0007669"/>
    <property type="project" value="InterPro"/>
</dbReference>
<dbReference type="GO" id="GO:0046688">
    <property type="term" value="P:response to copper ion"/>
    <property type="evidence" value="ECO:0007669"/>
    <property type="project" value="InterPro"/>
</dbReference>
<keyword evidence="2" id="KW-0479">Metal-binding</keyword>
<name>A0A7I7QJY8_9MYCO</name>
<evidence type="ECO:0000313" key="9">
    <source>
        <dbReference type="Proteomes" id="UP000467193"/>
    </source>
</evidence>
<evidence type="ECO:0000256" key="3">
    <source>
        <dbReference type="ARBA" id="ARBA00022729"/>
    </source>
</evidence>
<evidence type="ECO:0000259" key="7">
    <source>
        <dbReference type="Pfam" id="PF04234"/>
    </source>
</evidence>
<feature type="chain" id="PRO_5029791634" evidence="6">
    <location>
        <begin position="31"/>
        <end position="173"/>
    </location>
</feature>
<dbReference type="GO" id="GO:0030313">
    <property type="term" value="C:cell envelope"/>
    <property type="evidence" value="ECO:0007669"/>
    <property type="project" value="UniProtKB-SubCell"/>
</dbReference>
<dbReference type="EMBL" id="AP022588">
    <property type="protein sequence ID" value="BBY26585.1"/>
    <property type="molecule type" value="Genomic_DNA"/>
</dbReference>
<dbReference type="AlphaFoldDB" id="A0A7I7QJY8"/>
<protein>
    <submittedName>
        <fullName evidence="8">Copper resistance protein C</fullName>
    </submittedName>
</protein>
<dbReference type="KEGG" id="msei:MSEDJ_06810"/>
<feature type="domain" description="CopC" evidence="7">
    <location>
        <begin position="29"/>
        <end position="121"/>
    </location>
</feature>
<feature type="transmembrane region" description="Helical" evidence="5">
    <location>
        <begin position="150"/>
        <end position="169"/>
    </location>
</feature>
<keyword evidence="4" id="KW-0186">Copper</keyword>
<dbReference type="PANTHER" id="PTHR34820:SF4">
    <property type="entry name" value="INNER MEMBRANE PROTEIN YEBZ"/>
    <property type="match status" value="1"/>
</dbReference>
<keyword evidence="3 6" id="KW-0732">Signal</keyword>
<evidence type="ECO:0000256" key="5">
    <source>
        <dbReference type="SAM" id="Phobius"/>
    </source>
</evidence>
<proteinExistence type="predicted"/>
<dbReference type="GO" id="GO:0005886">
    <property type="term" value="C:plasma membrane"/>
    <property type="evidence" value="ECO:0007669"/>
    <property type="project" value="TreeGrafter"/>
</dbReference>
<reference evidence="8 9" key="1">
    <citation type="journal article" date="2019" name="Emerg. Microbes Infect.">
        <title>Comprehensive subspecies identification of 175 nontuberculous mycobacteria species based on 7547 genomic profiles.</title>
        <authorList>
            <person name="Matsumoto Y."/>
            <person name="Kinjo T."/>
            <person name="Motooka D."/>
            <person name="Nabeya D."/>
            <person name="Jung N."/>
            <person name="Uechi K."/>
            <person name="Horii T."/>
            <person name="Iida T."/>
            <person name="Fujita J."/>
            <person name="Nakamura S."/>
        </authorList>
    </citation>
    <scope>NUCLEOTIDE SEQUENCE [LARGE SCALE GENOMIC DNA]</scope>
    <source>
        <strain evidence="8 9">JCM 17899</strain>
    </source>
</reference>
<keyword evidence="9" id="KW-1185">Reference proteome</keyword>
<dbReference type="SUPFAM" id="SSF81296">
    <property type="entry name" value="E set domains"/>
    <property type="match status" value="1"/>
</dbReference>
<dbReference type="InterPro" id="IPR014756">
    <property type="entry name" value="Ig_E-set"/>
</dbReference>
<accession>A0A7I7QJY8</accession>
<dbReference type="InterPro" id="IPR032694">
    <property type="entry name" value="CopC/D"/>
</dbReference>
<dbReference type="Proteomes" id="UP000467193">
    <property type="component" value="Chromosome"/>
</dbReference>
<dbReference type="InterPro" id="IPR007348">
    <property type="entry name" value="CopC_dom"/>
</dbReference>
<sequence>MIRRGAALVLVTAMLAGLGLISAGTASAHAARIGAAPAPDAVLDVGPARVSATFNEALQTSFAAMNVVGPDGNLWSEGAATVSGPEIAVDVRPLGPEGVYTVNYRVTSADGHPVSGNWTFRLDVAGNGTPGPPVASSPAEGDTAGPGLSVWPFVVLAAAIVAGGAVWAVRRRP</sequence>
<keyword evidence="5" id="KW-1133">Transmembrane helix</keyword>
<gene>
    <name evidence="8" type="ORF">MSEDJ_06810</name>
</gene>
<dbReference type="Gene3D" id="2.60.40.1220">
    <property type="match status" value="1"/>
</dbReference>
<dbReference type="GO" id="GO:0006825">
    <property type="term" value="P:copper ion transport"/>
    <property type="evidence" value="ECO:0007669"/>
    <property type="project" value="InterPro"/>
</dbReference>
<dbReference type="InterPro" id="IPR014755">
    <property type="entry name" value="Cu-Rt/internalin_Ig-like"/>
</dbReference>
<feature type="signal peptide" evidence="6">
    <location>
        <begin position="1"/>
        <end position="30"/>
    </location>
</feature>
<keyword evidence="5" id="KW-0472">Membrane</keyword>
<comment type="subcellular location">
    <subcellularLocation>
        <location evidence="1">Cell envelope</location>
    </subcellularLocation>
</comment>
<evidence type="ECO:0000256" key="6">
    <source>
        <dbReference type="SAM" id="SignalP"/>
    </source>
</evidence>
<evidence type="ECO:0000313" key="8">
    <source>
        <dbReference type="EMBL" id="BBY26585.1"/>
    </source>
</evidence>
<dbReference type="PANTHER" id="PTHR34820">
    <property type="entry name" value="INNER MEMBRANE PROTEIN YEBZ"/>
    <property type="match status" value="1"/>
</dbReference>
<evidence type="ECO:0000256" key="2">
    <source>
        <dbReference type="ARBA" id="ARBA00022723"/>
    </source>
</evidence>
<dbReference type="GO" id="GO:0005507">
    <property type="term" value="F:copper ion binding"/>
    <property type="evidence" value="ECO:0007669"/>
    <property type="project" value="InterPro"/>
</dbReference>
<dbReference type="Pfam" id="PF04234">
    <property type="entry name" value="CopC"/>
    <property type="match status" value="1"/>
</dbReference>
<evidence type="ECO:0000256" key="1">
    <source>
        <dbReference type="ARBA" id="ARBA00004196"/>
    </source>
</evidence>
<organism evidence="8 9">
    <name type="scientific">Mycolicibacterium sediminis</name>
    <dbReference type="NCBI Taxonomy" id="1286180"/>
    <lineage>
        <taxon>Bacteria</taxon>
        <taxon>Bacillati</taxon>
        <taxon>Actinomycetota</taxon>
        <taxon>Actinomycetes</taxon>
        <taxon>Mycobacteriales</taxon>
        <taxon>Mycobacteriaceae</taxon>
        <taxon>Mycolicibacterium</taxon>
    </lineage>
</organism>
<evidence type="ECO:0000256" key="4">
    <source>
        <dbReference type="ARBA" id="ARBA00023008"/>
    </source>
</evidence>